<evidence type="ECO:0000256" key="1">
    <source>
        <dbReference type="ARBA" id="ARBA00004651"/>
    </source>
</evidence>
<organism evidence="9 10">
    <name type="scientific">Nitratireductor arenosus</name>
    <dbReference type="NCBI Taxonomy" id="2682096"/>
    <lineage>
        <taxon>Bacteria</taxon>
        <taxon>Pseudomonadati</taxon>
        <taxon>Pseudomonadota</taxon>
        <taxon>Alphaproteobacteria</taxon>
        <taxon>Hyphomicrobiales</taxon>
        <taxon>Phyllobacteriaceae</taxon>
        <taxon>Nitratireductor</taxon>
    </lineage>
</organism>
<keyword evidence="3" id="KW-1003">Cell membrane</keyword>
<feature type="transmembrane region" description="Helical" evidence="8">
    <location>
        <begin position="257"/>
        <end position="278"/>
    </location>
</feature>
<comment type="caution">
    <text evidence="9">The sequence shown here is derived from an EMBL/GenBank/DDBJ whole genome shotgun (WGS) entry which is preliminary data.</text>
</comment>
<dbReference type="GO" id="GO:0005886">
    <property type="term" value="C:plasma membrane"/>
    <property type="evidence" value="ECO:0007669"/>
    <property type="project" value="UniProtKB-SubCell"/>
</dbReference>
<dbReference type="Proteomes" id="UP000463224">
    <property type="component" value="Unassembled WGS sequence"/>
</dbReference>
<dbReference type="GO" id="GO:0022857">
    <property type="term" value="F:transmembrane transporter activity"/>
    <property type="evidence" value="ECO:0007669"/>
    <property type="project" value="InterPro"/>
</dbReference>
<evidence type="ECO:0008006" key="11">
    <source>
        <dbReference type="Google" id="ProtNLM"/>
    </source>
</evidence>
<feature type="transmembrane region" description="Helical" evidence="8">
    <location>
        <begin position="290"/>
        <end position="306"/>
    </location>
</feature>
<reference evidence="9 10" key="1">
    <citation type="submission" date="2019-12" db="EMBL/GenBank/DDBJ databases">
        <title>Nitratireductor arenosus sp. nov., Isolated from sea sand, Jeju island, South Korea.</title>
        <authorList>
            <person name="Kim W."/>
        </authorList>
    </citation>
    <scope>NUCLEOTIDE SEQUENCE [LARGE SCALE GENOMIC DNA]</scope>
    <source>
        <strain evidence="9 10">CAU 1489</strain>
    </source>
</reference>
<feature type="transmembrane region" description="Helical" evidence="8">
    <location>
        <begin position="91"/>
        <end position="111"/>
    </location>
</feature>
<keyword evidence="2" id="KW-0813">Transport</keyword>
<dbReference type="Pfam" id="PF02653">
    <property type="entry name" value="BPD_transp_2"/>
    <property type="match status" value="1"/>
</dbReference>
<dbReference type="InterPro" id="IPR001851">
    <property type="entry name" value="ABC_transp_permease"/>
</dbReference>
<keyword evidence="5 8" id="KW-0812">Transmembrane</keyword>
<dbReference type="EMBL" id="WPHG01000001">
    <property type="protein sequence ID" value="MVA96024.1"/>
    <property type="molecule type" value="Genomic_DNA"/>
</dbReference>
<proteinExistence type="predicted"/>
<keyword evidence="10" id="KW-1185">Reference proteome</keyword>
<comment type="subcellular location">
    <subcellularLocation>
        <location evidence="1">Cell membrane</location>
        <topology evidence="1">Multi-pass membrane protein</topology>
    </subcellularLocation>
</comment>
<keyword evidence="4" id="KW-0997">Cell inner membrane</keyword>
<feature type="transmembrane region" description="Helical" evidence="8">
    <location>
        <begin position="341"/>
        <end position="358"/>
    </location>
</feature>
<dbReference type="PANTHER" id="PTHR32196">
    <property type="entry name" value="ABC TRANSPORTER PERMEASE PROTEIN YPHD-RELATED-RELATED"/>
    <property type="match status" value="1"/>
</dbReference>
<evidence type="ECO:0000256" key="5">
    <source>
        <dbReference type="ARBA" id="ARBA00022692"/>
    </source>
</evidence>
<feature type="transmembrane region" description="Helical" evidence="8">
    <location>
        <begin position="65"/>
        <end position="85"/>
    </location>
</feature>
<name>A0A844QBJ1_9HYPH</name>
<gene>
    <name evidence="9" type="ORF">GN330_01970</name>
</gene>
<evidence type="ECO:0000256" key="7">
    <source>
        <dbReference type="ARBA" id="ARBA00023136"/>
    </source>
</evidence>
<evidence type="ECO:0000256" key="2">
    <source>
        <dbReference type="ARBA" id="ARBA00022448"/>
    </source>
</evidence>
<keyword evidence="7 8" id="KW-0472">Membrane</keyword>
<evidence type="ECO:0000313" key="10">
    <source>
        <dbReference type="Proteomes" id="UP000463224"/>
    </source>
</evidence>
<feature type="transmembrane region" description="Helical" evidence="8">
    <location>
        <begin position="116"/>
        <end position="133"/>
    </location>
</feature>
<accession>A0A844QBJ1</accession>
<sequence length="384" mass="39218">MARRLRGDRADHARQHHAACGHRCRHPRIAEGSFGRRGADFHDGPESAQPMKGFLRMNTGFQVRIAILVTLLIGLSSSIPGFLSLANASSVIENVGLIGLVGTGIMLTMIVGQLDLAVASVAAVAAIMALSLAGDSLPLGIVVALVMAGLYGAVIGYVIDRTGVNSLVLTVCMLIALRGLALVMTPDRPAILPFEMFWVSDGLVAQWGPLTLMGIICLVAIGCVGLALRHTKLGLSMYAVGGNPERARGSGVSTARVYMAAFAGSAMLGAAAGILAALRSGSASGLGFESFLLAGITVAVVGGIPLEGGRGTVVNVLLGALIIRLISSAVALGGIPGSFESIAVGGILLAMLLLDYGLGRRRQSGAARSRAAALQNPSTHTNGG</sequence>
<protein>
    <recommendedName>
        <fullName evidence="11">ABC transporter permease</fullName>
    </recommendedName>
</protein>
<feature type="transmembrane region" description="Helical" evidence="8">
    <location>
        <begin position="313"/>
        <end position="335"/>
    </location>
</feature>
<evidence type="ECO:0000256" key="3">
    <source>
        <dbReference type="ARBA" id="ARBA00022475"/>
    </source>
</evidence>
<dbReference type="CDD" id="cd06579">
    <property type="entry name" value="TM_PBP1_transp_AraH_like"/>
    <property type="match status" value="1"/>
</dbReference>
<keyword evidence="6 8" id="KW-1133">Transmembrane helix</keyword>
<evidence type="ECO:0000256" key="8">
    <source>
        <dbReference type="SAM" id="Phobius"/>
    </source>
</evidence>
<feature type="transmembrane region" description="Helical" evidence="8">
    <location>
        <begin position="204"/>
        <end position="228"/>
    </location>
</feature>
<evidence type="ECO:0000256" key="6">
    <source>
        <dbReference type="ARBA" id="ARBA00022989"/>
    </source>
</evidence>
<feature type="transmembrane region" description="Helical" evidence="8">
    <location>
        <begin position="166"/>
        <end position="184"/>
    </location>
</feature>
<dbReference type="PANTHER" id="PTHR32196:SF21">
    <property type="entry name" value="ABC TRANSPORTER PERMEASE PROTEIN YPHD-RELATED"/>
    <property type="match status" value="1"/>
</dbReference>
<feature type="transmembrane region" description="Helical" evidence="8">
    <location>
        <begin position="139"/>
        <end position="159"/>
    </location>
</feature>
<dbReference type="AlphaFoldDB" id="A0A844QBJ1"/>
<evidence type="ECO:0000256" key="4">
    <source>
        <dbReference type="ARBA" id="ARBA00022519"/>
    </source>
</evidence>
<evidence type="ECO:0000313" key="9">
    <source>
        <dbReference type="EMBL" id="MVA96024.1"/>
    </source>
</evidence>